<protein>
    <submittedName>
        <fullName evidence="3">STAS domain-containing protein</fullName>
    </submittedName>
</protein>
<dbReference type="PROSITE" id="PS50801">
    <property type="entry name" value="STAS"/>
    <property type="match status" value="1"/>
</dbReference>
<comment type="caution">
    <text evidence="3">The sequence shown here is derived from an EMBL/GenBank/DDBJ whole genome shotgun (WGS) entry which is preliminary data.</text>
</comment>
<dbReference type="Proteomes" id="UP001165667">
    <property type="component" value="Unassembled WGS sequence"/>
</dbReference>
<dbReference type="PANTHER" id="PTHR33745:SF3">
    <property type="entry name" value="RSBT CO-ANTAGONIST PROTEIN RSBRC"/>
    <property type="match status" value="1"/>
</dbReference>
<dbReference type="AlphaFoldDB" id="A0AA41Z917"/>
<dbReference type="InterPro" id="IPR025751">
    <property type="entry name" value="RsbRD_N_dom"/>
</dbReference>
<evidence type="ECO:0000313" key="4">
    <source>
        <dbReference type="Proteomes" id="UP001165667"/>
    </source>
</evidence>
<dbReference type="Pfam" id="PF01740">
    <property type="entry name" value="STAS"/>
    <property type="match status" value="1"/>
</dbReference>
<dbReference type="SUPFAM" id="SSF52091">
    <property type="entry name" value="SpoIIaa-like"/>
    <property type="match status" value="1"/>
</dbReference>
<sequence>MTDKPEAKGPMVLGERRDDIAKSWIQKILAVATESGSSALTVTMLKAEALELLNAFCRFVSVAGYDIESRHFAPVAELAARISANHAREGLTPTETAVFVLSFKDALLPVMIEAFGDDPRGLLDELASINRVVDYLSIETFAAFSRTREQTIERQSRAILELSTPILQVWQDVILMPLVGVIDTMRAQQVMENLLNAIVRERALVAILDVSGVPIIDTSVALHLTKTVSAASMLGAQVVLTGISPDAAQTLVKLDVDFSNIRTKGTLRAGLSEALRLVGQSIEARL</sequence>
<dbReference type="Gene3D" id="3.30.750.24">
    <property type="entry name" value="STAS domain"/>
    <property type="match status" value="1"/>
</dbReference>
<dbReference type="Pfam" id="PF14361">
    <property type="entry name" value="RsbRD_N"/>
    <property type="match status" value="1"/>
</dbReference>
<dbReference type="EMBL" id="JAMOIM010000028">
    <property type="protein sequence ID" value="MCW6511562.1"/>
    <property type="molecule type" value="Genomic_DNA"/>
</dbReference>
<dbReference type="InterPro" id="IPR036513">
    <property type="entry name" value="STAS_dom_sf"/>
</dbReference>
<gene>
    <name evidence="3" type="ORF">M8523_26665</name>
</gene>
<dbReference type="InterPro" id="IPR051932">
    <property type="entry name" value="Bact_StressResp_Reg"/>
</dbReference>
<evidence type="ECO:0000256" key="1">
    <source>
        <dbReference type="ARBA" id="ARBA00022553"/>
    </source>
</evidence>
<name>A0AA41Z917_9HYPH</name>
<keyword evidence="1" id="KW-0597">Phosphoprotein</keyword>
<organism evidence="3 4">
    <name type="scientific">Lichenifustis flavocetrariae</name>
    <dbReference type="NCBI Taxonomy" id="2949735"/>
    <lineage>
        <taxon>Bacteria</taxon>
        <taxon>Pseudomonadati</taxon>
        <taxon>Pseudomonadota</taxon>
        <taxon>Alphaproteobacteria</taxon>
        <taxon>Hyphomicrobiales</taxon>
        <taxon>Lichenihabitantaceae</taxon>
        <taxon>Lichenifustis</taxon>
    </lineage>
</organism>
<keyword evidence="4" id="KW-1185">Reference proteome</keyword>
<dbReference type="CDD" id="cd07041">
    <property type="entry name" value="STAS_RsbR_RsbS_like"/>
    <property type="match status" value="1"/>
</dbReference>
<dbReference type="InterPro" id="IPR002645">
    <property type="entry name" value="STAS_dom"/>
</dbReference>
<evidence type="ECO:0000259" key="2">
    <source>
        <dbReference type="PROSITE" id="PS50801"/>
    </source>
</evidence>
<reference evidence="3" key="1">
    <citation type="submission" date="2022-05" db="EMBL/GenBank/DDBJ databases">
        <authorList>
            <person name="Pankratov T."/>
        </authorList>
    </citation>
    <scope>NUCLEOTIDE SEQUENCE</scope>
    <source>
        <strain evidence="3">BP6-180914</strain>
    </source>
</reference>
<dbReference type="PANTHER" id="PTHR33745">
    <property type="entry name" value="RSBT ANTAGONIST PROTEIN RSBS-RELATED"/>
    <property type="match status" value="1"/>
</dbReference>
<proteinExistence type="predicted"/>
<dbReference type="RefSeq" id="WP_282587939.1">
    <property type="nucleotide sequence ID" value="NZ_JAMOIM010000028.1"/>
</dbReference>
<accession>A0AA41Z917</accession>
<evidence type="ECO:0000313" key="3">
    <source>
        <dbReference type="EMBL" id="MCW6511562.1"/>
    </source>
</evidence>
<feature type="domain" description="STAS" evidence="2">
    <location>
        <begin position="163"/>
        <end position="278"/>
    </location>
</feature>